<dbReference type="PANTHER" id="PTHR43420:SF44">
    <property type="entry name" value="ACETYLTRANSFERASE YPEA"/>
    <property type="match status" value="1"/>
</dbReference>
<keyword evidence="4" id="KW-0012">Acyltransferase</keyword>
<dbReference type="EC" id="2.3.1.266" evidence="5"/>
<accession>A0A8H2M5Y4</accession>
<keyword evidence="2 5" id="KW-0963">Cytoplasm</keyword>
<dbReference type="InterPro" id="IPR000182">
    <property type="entry name" value="GNAT_dom"/>
</dbReference>
<evidence type="ECO:0000256" key="1">
    <source>
        <dbReference type="ARBA" id="ARBA00005395"/>
    </source>
</evidence>
<evidence type="ECO:0000259" key="6">
    <source>
        <dbReference type="PROSITE" id="PS51186"/>
    </source>
</evidence>
<feature type="domain" description="N-acetyltransferase" evidence="6">
    <location>
        <begin position="1"/>
        <end position="145"/>
    </location>
</feature>
<gene>
    <name evidence="7" type="ORF">NCTC13150_01702</name>
</gene>
<dbReference type="InterPro" id="IPR006464">
    <property type="entry name" value="AcTrfase_RimI/Ard1"/>
</dbReference>
<evidence type="ECO:0000256" key="2">
    <source>
        <dbReference type="ARBA" id="ARBA00022490"/>
    </source>
</evidence>
<dbReference type="GO" id="GO:0005737">
    <property type="term" value="C:cytoplasm"/>
    <property type="evidence" value="ECO:0007669"/>
    <property type="project" value="UniProtKB-SubCell"/>
</dbReference>
<evidence type="ECO:0000256" key="4">
    <source>
        <dbReference type="ARBA" id="ARBA00023315"/>
    </source>
</evidence>
<dbReference type="RefSeq" id="WP_131749739.1">
    <property type="nucleotide sequence ID" value="NZ_CAACYI010000001.1"/>
</dbReference>
<dbReference type="NCBIfam" id="TIGR01575">
    <property type="entry name" value="rimI"/>
    <property type="match status" value="1"/>
</dbReference>
<evidence type="ECO:0000313" key="8">
    <source>
        <dbReference type="Proteomes" id="UP000377798"/>
    </source>
</evidence>
<organism evidence="7 8">
    <name type="scientific">Urinicoccus massiliensis</name>
    <dbReference type="NCBI Taxonomy" id="1723382"/>
    <lineage>
        <taxon>Bacteria</taxon>
        <taxon>Bacillati</taxon>
        <taxon>Bacillota</taxon>
        <taxon>Tissierellia</taxon>
        <taxon>Tissierellales</taxon>
        <taxon>Peptoniphilaceae</taxon>
        <taxon>Urinicoccus</taxon>
    </lineage>
</organism>
<comment type="function">
    <text evidence="5">Acetylates the N-terminal alanine of ribosomal protein bS18.</text>
</comment>
<protein>
    <recommendedName>
        <fullName evidence="5">[Ribosomal protein bS18]-alanine N-acetyltransferase</fullName>
        <ecNumber evidence="5">2.3.1.266</ecNumber>
    </recommendedName>
</protein>
<comment type="subcellular location">
    <subcellularLocation>
        <location evidence="5">Cytoplasm</location>
    </subcellularLocation>
</comment>
<comment type="similarity">
    <text evidence="1 5">Belongs to the acetyltransferase family. RimI subfamily.</text>
</comment>
<evidence type="ECO:0000313" key="7">
    <source>
        <dbReference type="EMBL" id="VFB17117.1"/>
    </source>
</evidence>
<name>A0A8H2M5Y4_9FIRM</name>
<dbReference type="GO" id="GO:0008999">
    <property type="term" value="F:protein-N-terminal-alanine acetyltransferase activity"/>
    <property type="evidence" value="ECO:0007669"/>
    <property type="project" value="UniProtKB-EC"/>
</dbReference>
<dbReference type="Gene3D" id="3.40.630.30">
    <property type="match status" value="1"/>
</dbReference>
<dbReference type="CDD" id="cd04301">
    <property type="entry name" value="NAT_SF"/>
    <property type="match status" value="1"/>
</dbReference>
<dbReference type="SUPFAM" id="SSF55729">
    <property type="entry name" value="Acyl-CoA N-acyltransferases (Nat)"/>
    <property type="match status" value="1"/>
</dbReference>
<dbReference type="EMBL" id="CAACYI010000001">
    <property type="protein sequence ID" value="VFB17117.1"/>
    <property type="molecule type" value="Genomic_DNA"/>
</dbReference>
<reference evidence="7 8" key="1">
    <citation type="submission" date="2019-02" db="EMBL/GenBank/DDBJ databases">
        <authorList>
            <consortium name="Pathogen Informatics"/>
        </authorList>
    </citation>
    <scope>NUCLEOTIDE SEQUENCE [LARGE SCALE GENOMIC DNA]</scope>
    <source>
        <strain evidence="7 8">3012STDY7089603</strain>
    </source>
</reference>
<dbReference type="AlphaFoldDB" id="A0A8H2M5Y4"/>
<sequence length="148" mass="16640">MDIRQGGPRDLEGIYALEVESFASPWSKESLALDLKNPLSHYVVLEEDGDLLAYGAFMVLADEGHILNLAVAKDYRGQGHGKTLMEAMIQAAKDRGVRAMTLEVRPSNKPALGLYDLYGFEIKGRRKNYYGDNHEDAYILWKEDLCES</sequence>
<evidence type="ECO:0000256" key="3">
    <source>
        <dbReference type="ARBA" id="ARBA00022679"/>
    </source>
</evidence>
<keyword evidence="8" id="KW-1185">Reference proteome</keyword>
<dbReference type="Pfam" id="PF00583">
    <property type="entry name" value="Acetyltransf_1"/>
    <property type="match status" value="1"/>
</dbReference>
<dbReference type="InterPro" id="IPR050680">
    <property type="entry name" value="YpeA/RimI_acetyltransf"/>
</dbReference>
<keyword evidence="3 7" id="KW-0808">Transferase</keyword>
<dbReference type="PROSITE" id="PS51186">
    <property type="entry name" value="GNAT"/>
    <property type="match status" value="1"/>
</dbReference>
<proteinExistence type="inferred from homology"/>
<comment type="caution">
    <text evidence="7">The sequence shown here is derived from an EMBL/GenBank/DDBJ whole genome shotgun (WGS) entry which is preliminary data.</text>
</comment>
<dbReference type="PANTHER" id="PTHR43420">
    <property type="entry name" value="ACETYLTRANSFERASE"/>
    <property type="match status" value="1"/>
</dbReference>
<dbReference type="InterPro" id="IPR016181">
    <property type="entry name" value="Acyl_CoA_acyltransferase"/>
</dbReference>
<evidence type="ECO:0000256" key="5">
    <source>
        <dbReference type="RuleBase" id="RU363094"/>
    </source>
</evidence>
<dbReference type="Proteomes" id="UP000377798">
    <property type="component" value="Unassembled WGS sequence"/>
</dbReference>
<comment type="catalytic activity">
    <reaction evidence="5">
        <text>N-terminal L-alanyl-[ribosomal protein bS18] + acetyl-CoA = N-terminal N(alpha)-acetyl-L-alanyl-[ribosomal protein bS18] + CoA + H(+)</text>
        <dbReference type="Rhea" id="RHEA:43756"/>
        <dbReference type="Rhea" id="RHEA-COMP:10676"/>
        <dbReference type="Rhea" id="RHEA-COMP:10677"/>
        <dbReference type="ChEBI" id="CHEBI:15378"/>
        <dbReference type="ChEBI" id="CHEBI:57287"/>
        <dbReference type="ChEBI" id="CHEBI:57288"/>
        <dbReference type="ChEBI" id="CHEBI:64718"/>
        <dbReference type="ChEBI" id="CHEBI:83683"/>
        <dbReference type="EC" id="2.3.1.266"/>
    </reaction>
</comment>